<dbReference type="PROSITE" id="PS51186">
    <property type="entry name" value="GNAT"/>
    <property type="match status" value="1"/>
</dbReference>
<evidence type="ECO:0000313" key="2">
    <source>
        <dbReference type="EMBL" id="MFC5218978.1"/>
    </source>
</evidence>
<dbReference type="EMBL" id="JBHSKM010000030">
    <property type="protein sequence ID" value="MFC5218978.1"/>
    <property type="molecule type" value="Genomic_DNA"/>
</dbReference>
<keyword evidence="2" id="KW-0012">Acyltransferase</keyword>
<dbReference type="InterPro" id="IPR000182">
    <property type="entry name" value="GNAT_dom"/>
</dbReference>
<gene>
    <name evidence="2" type="ORF">ACFPQ9_34555</name>
</gene>
<comment type="caution">
    <text evidence="2">The sequence shown here is derived from an EMBL/GenBank/DDBJ whole genome shotgun (WGS) entry which is preliminary data.</text>
</comment>
<evidence type="ECO:0000313" key="3">
    <source>
        <dbReference type="Proteomes" id="UP001596263"/>
    </source>
</evidence>
<dbReference type="InterPro" id="IPR016181">
    <property type="entry name" value="Acyl_CoA_acyltransferase"/>
</dbReference>
<dbReference type="Pfam" id="PF12746">
    <property type="entry name" value="GNAT_acetyltran"/>
    <property type="match status" value="1"/>
</dbReference>
<evidence type="ECO:0000259" key="1">
    <source>
        <dbReference type="PROSITE" id="PS51186"/>
    </source>
</evidence>
<feature type="domain" description="N-acetyltransferase" evidence="1">
    <location>
        <begin position="123"/>
        <end position="248"/>
    </location>
</feature>
<protein>
    <submittedName>
        <fullName evidence="2">GNAT family N-acetyltransferase</fullName>
        <ecNumber evidence="2">2.3.1.-</ecNumber>
    </submittedName>
</protein>
<sequence length="248" mass="26027">MLPGPTPATHSRDLLTWARELWAALAGGAEGFVPGTAKVVVSPASGISPPRWSAVVVLGDAALVTVPDESTAERMLRVLPRTTIDRLTDSDGLPALLPVAGVLGPAALFYLDPSAPGPSGESRDVRRRPRGDAGLAALLARSGETDADESAMEDITSPAFVQYLDGEVVAAAGYRTWPWSVAHLSVLVDPRCRNEGRARAVAAAAVRHALDAGLRPQWRARSVPSQHVARSLGFQRLGAQLSLLPADG</sequence>
<proteinExistence type="predicted"/>
<accession>A0ABW0CV44</accession>
<keyword evidence="2" id="KW-0808">Transferase</keyword>
<dbReference type="InterPro" id="IPR027365">
    <property type="entry name" value="GNAT_acetyltra_YdfB-like"/>
</dbReference>
<dbReference type="RefSeq" id="WP_380862302.1">
    <property type="nucleotide sequence ID" value="NZ_JBHSKM010000030.1"/>
</dbReference>
<reference evidence="3" key="1">
    <citation type="journal article" date="2019" name="Int. J. Syst. Evol. Microbiol.">
        <title>The Global Catalogue of Microorganisms (GCM) 10K type strain sequencing project: providing services to taxonomists for standard genome sequencing and annotation.</title>
        <authorList>
            <consortium name="The Broad Institute Genomics Platform"/>
            <consortium name="The Broad Institute Genome Sequencing Center for Infectious Disease"/>
            <person name="Wu L."/>
            <person name="Ma J."/>
        </authorList>
    </citation>
    <scope>NUCLEOTIDE SEQUENCE [LARGE SCALE GENOMIC DNA]</scope>
    <source>
        <strain evidence="3">KCTC 42586</strain>
    </source>
</reference>
<dbReference type="SUPFAM" id="SSF55729">
    <property type="entry name" value="Acyl-CoA N-acyltransferases (Nat)"/>
    <property type="match status" value="1"/>
</dbReference>
<organism evidence="2 3">
    <name type="scientific">Streptomyces coerulescens</name>
    <dbReference type="NCBI Taxonomy" id="29304"/>
    <lineage>
        <taxon>Bacteria</taxon>
        <taxon>Bacillati</taxon>
        <taxon>Actinomycetota</taxon>
        <taxon>Actinomycetes</taxon>
        <taxon>Kitasatosporales</taxon>
        <taxon>Streptomycetaceae</taxon>
        <taxon>Streptomyces</taxon>
    </lineage>
</organism>
<dbReference type="Gene3D" id="3.40.630.30">
    <property type="match status" value="1"/>
</dbReference>
<dbReference type="EC" id="2.3.1.-" evidence="2"/>
<keyword evidence="3" id="KW-1185">Reference proteome</keyword>
<name>A0ABW0CV44_STRCD</name>
<dbReference type="GO" id="GO:0016746">
    <property type="term" value="F:acyltransferase activity"/>
    <property type="evidence" value="ECO:0007669"/>
    <property type="project" value="UniProtKB-KW"/>
</dbReference>
<dbReference type="Proteomes" id="UP001596263">
    <property type="component" value="Unassembled WGS sequence"/>
</dbReference>